<dbReference type="SMART" id="SM00271">
    <property type="entry name" value="DnaJ"/>
    <property type="match status" value="1"/>
</dbReference>
<dbReference type="GO" id="GO:0042026">
    <property type="term" value="P:protein refolding"/>
    <property type="evidence" value="ECO:0007669"/>
    <property type="project" value="TreeGrafter"/>
</dbReference>
<organism evidence="7 8">
    <name type="scientific">Candidatus Blackburnbacteria bacterium RIFCSPHIGHO2_02_FULL_44_20</name>
    <dbReference type="NCBI Taxonomy" id="1797516"/>
    <lineage>
        <taxon>Bacteria</taxon>
        <taxon>Candidatus Blackburniibacteriota</taxon>
    </lineage>
</organism>
<evidence type="ECO:0000313" key="8">
    <source>
        <dbReference type="Proteomes" id="UP000178319"/>
    </source>
</evidence>
<dbReference type="Proteomes" id="UP000178319">
    <property type="component" value="Unassembled WGS sequence"/>
</dbReference>
<dbReference type="EMBL" id="MHBZ01000029">
    <property type="protein sequence ID" value="OGY10799.1"/>
    <property type="molecule type" value="Genomic_DNA"/>
</dbReference>
<dbReference type="PROSITE" id="PS00636">
    <property type="entry name" value="DNAJ_1"/>
    <property type="match status" value="1"/>
</dbReference>
<dbReference type="Pfam" id="PF01556">
    <property type="entry name" value="DnaJ_C"/>
    <property type="match status" value="1"/>
</dbReference>
<keyword evidence="1" id="KW-0479">Metal-binding</keyword>
<keyword evidence="3" id="KW-0863">Zinc-finger</keyword>
<evidence type="ECO:0000256" key="4">
    <source>
        <dbReference type="ARBA" id="ARBA00022833"/>
    </source>
</evidence>
<gene>
    <name evidence="7" type="ORF">A3D26_01425</name>
</gene>
<accession>A0A1G1V5Z5</accession>
<evidence type="ECO:0000259" key="6">
    <source>
        <dbReference type="PROSITE" id="PS50076"/>
    </source>
</evidence>
<name>A0A1G1V5Z5_9BACT</name>
<dbReference type="AlphaFoldDB" id="A0A1G1V5Z5"/>
<protein>
    <recommendedName>
        <fullName evidence="6">J domain-containing protein</fullName>
    </recommendedName>
</protein>
<dbReference type="PANTHER" id="PTHR43096">
    <property type="entry name" value="DNAJ HOMOLOG 1, MITOCHONDRIAL-RELATED"/>
    <property type="match status" value="1"/>
</dbReference>
<reference evidence="7 8" key="1">
    <citation type="journal article" date="2016" name="Nat. Commun.">
        <title>Thousands of microbial genomes shed light on interconnected biogeochemical processes in an aquifer system.</title>
        <authorList>
            <person name="Anantharaman K."/>
            <person name="Brown C.T."/>
            <person name="Hug L.A."/>
            <person name="Sharon I."/>
            <person name="Castelle C.J."/>
            <person name="Probst A.J."/>
            <person name="Thomas B.C."/>
            <person name="Singh A."/>
            <person name="Wilkins M.J."/>
            <person name="Karaoz U."/>
            <person name="Brodie E.L."/>
            <person name="Williams K.H."/>
            <person name="Hubbard S.S."/>
            <person name="Banfield J.F."/>
        </authorList>
    </citation>
    <scope>NUCLEOTIDE SEQUENCE [LARGE SCALE GENOMIC DNA]</scope>
</reference>
<evidence type="ECO:0000313" key="7">
    <source>
        <dbReference type="EMBL" id="OGY10799.1"/>
    </source>
</evidence>
<dbReference type="InterPro" id="IPR008971">
    <property type="entry name" value="HSP40/DnaJ_pept-bd"/>
</dbReference>
<dbReference type="GO" id="GO:0051082">
    <property type="term" value="F:unfolded protein binding"/>
    <property type="evidence" value="ECO:0007669"/>
    <property type="project" value="InterPro"/>
</dbReference>
<dbReference type="GO" id="GO:0008270">
    <property type="term" value="F:zinc ion binding"/>
    <property type="evidence" value="ECO:0007669"/>
    <property type="project" value="UniProtKB-KW"/>
</dbReference>
<keyword evidence="5" id="KW-0143">Chaperone</keyword>
<dbReference type="InterPro" id="IPR036869">
    <property type="entry name" value="J_dom_sf"/>
</dbReference>
<proteinExistence type="predicted"/>
<dbReference type="Pfam" id="PF00226">
    <property type="entry name" value="DnaJ"/>
    <property type="match status" value="1"/>
</dbReference>
<comment type="caution">
    <text evidence="7">The sequence shown here is derived from an EMBL/GenBank/DDBJ whole genome shotgun (WGS) entry which is preliminary data.</text>
</comment>
<keyword evidence="4" id="KW-0862">Zinc</keyword>
<dbReference type="PRINTS" id="PR00625">
    <property type="entry name" value="JDOMAIN"/>
</dbReference>
<dbReference type="SUPFAM" id="SSF49493">
    <property type="entry name" value="HSP40/DnaJ peptide-binding domain"/>
    <property type="match status" value="2"/>
</dbReference>
<dbReference type="InterPro" id="IPR001623">
    <property type="entry name" value="DnaJ_domain"/>
</dbReference>
<dbReference type="InterPro" id="IPR002939">
    <property type="entry name" value="DnaJ_C"/>
</dbReference>
<dbReference type="PROSITE" id="PS50076">
    <property type="entry name" value="DNAJ_2"/>
    <property type="match status" value="1"/>
</dbReference>
<evidence type="ECO:0000256" key="2">
    <source>
        <dbReference type="ARBA" id="ARBA00022737"/>
    </source>
</evidence>
<dbReference type="SUPFAM" id="SSF46565">
    <property type="entry name" value="Chaperone J-domain"/>
    <property type="match status" value="1"/>
</dbReference>
<feature type="domain" description="J" evidence="6">
    <location>
        <begin position="4"/>
        <end position="68"/>
    </location>
</feature>
<dbReference type="PANTHER" id="PTHR43096:SF52">
    <property type="entry name" value="DNAJ HOMOLOG 1, MITOCHONDRIAL-RELATED"/>
    <property type="match status" value="1"/>
</dbReference>
<keyword evidence="2" id="KW-0677">Repeat</keyword>
<dbReference type="CDD" id="cd06257">
    <property type="entry name" value="DnaJ"/>
    <property type="match status" value="1"/>
</dbReference>
<evidence type="ECO:0000256" key="3">
    <source>
        <dbReference type="ARBA" id="ARBA00022771"/>
    </source>
</evidence>
<sequence>MKKDYYETLGVNKSASDKELKSAYRKLALQWHPDRNKTTEAEKKFKEINEAYEILKDSKKRETYDQYGHAAFSQGGGSPNGNPFEGFSRDWGQSPFRFTYTYGGKNGTPEDFGFSDPLEIFEEFFGFASPFGQRARQFHVGVELDFIEAFKGAEKEISVGGKKRKVKIPAGISDGSQIRFQDFLLTINVRPDKRFQRSGDDLFVDVQVPLFDALAGSTIKIPTPEGDTKIRIKPGVQPGTVLRLSGSGMPDPNGRGRGDLYIRLHIDIPKWGDLTSKQKKALEELKREK</sequence>
<dbReference type="InterPro" id="IPR018253">
    <property type="entry name" value="DnaJ_domain_CS"/>
</dbReference>
<dbReference type="CDD" id="cd10747">
    <property type="entry name" value="DnaJ_C"/>
    <property type="match status" value="1"/>
</dbReference>
<dbReference type="Gene3D" id="2.60.260.20">
    <property type="entry name" value="Urease metallochaperone UreE, N-terminal domain"/>
    <property type="match status" value="2"/>
</dbReference>
<dbReference type="FunFam" id="2.60.260.20:FF:000005">
    <property type="entry name" value="Chaperone protein dnaJ 1, mitochondrial"/>
    <property type="match status" value="1"/>
</dbReference>
<dbReference type="Gene3D" id="1.10.287.110">
    <property type="entry name" value="DnaJ domain"/>
    <property type="match status" value="1"/>
</dbReference>
<evidence type="ECO:0000256" key="5">
    <source>
        <dbReference type="ARBA" id="ARBA00023186"/>
    </source>
</evidence>
<evidence type="ECO:0000256" key="1">
    <source>
        <dbReference type="ARBA" id="ARBA00022723"/>
    </source>
</evidence>
<dbReference type="GO" id="GO:0005737">
    <property type="term" value="C:cytoplasm"/>
    <property type="evidence" value="ECO:0007669"/>
    <property type="project" value="TreeGrafter"/>
</dbReference>
<dbReference type="STRING" id="1797516.A3D26_01425"/>